<evidence type="ECO:0008006" key="3">
    <source>
        <dbReference type="Google" id="ProtNLM"/>
    </source>
</evidence>
<evidence type="ECO:0000313" key="2">
    <source>
        <dbReference type="Proteomes" id="UP000188219"/>
    </source>
</evidence>
<dbReference type="RefSeq" id="WP_077403473.1">
    <property type="nucleotide sequence ID" value="NZ_CP019650.1"/>
</dbReference>
<dbReference type="AlphaFoldDB" id="A0A1Q2M5X5"/>
<proteinExistence type="predicted"/>
<dbReference type="InterPro" id="IPR019207">
    <property type="entry name" value="DUF2092"/>
</dbReference>
<dbReference type="KEGG" id="maga:Mag101_08530"/>
<accession>A0A1Q2M5X5</accession>
<dbReference type="Proteomes" id="UP000188219">
    <property type="component" value="Chromosome"/>
</dbReference>
<reference evidence="1" key="1">
    <citation type="submission" date="2017-02" db="EMBL/GenBank/DDBJ databases">
        <title>Genome of Microbulbifer agarilyticus GP101.</title>
        <authorList>
            <person name="Jung J."/>
            <person name="Bae S.S."/>
            <person name="Baek K."/>
        </authorList>
    </citation>
    <scope>NUCLEOTIDE SEQUENCE [LARGE SCALE GENOMIC DNA]</scope>
    <source>
        <strain evidence="1">GP101</strain>
    </source>
</reference>
<dbReference type="EMBL" id="CP019650">
    <property type="protein sequence ID" value="AQQ67677.1"/>
    <property type="molecule type" value="Genomic_DNA"/>
</dbReference>
<name>A0A1Q2M5X5_9GAMM</name>
<evidence type="ECO:0000313" key="1">
    <source>
        <dbReference type="EMBL" id="AQQ67677.1"/>
    </source>
</evidence>
<dbReference type="Pfam" id="PF09865">
    <property type="entry name" value="DUF2092"/>
    <property type="match status" value="1"/>
</dbReference>
<protein>
    <recommendedName>
        <fullName evidence="3">DUF2092 domain-containing protein</fullName>
    </recommendedName>
</protein>
<organism evidence="1 2">
    <name type="scientific">Microbulbifer agarilyticus</name>
    <dbReference type="NCBI Taxonomy" id="260552"/>
    <lineage>
        <taxon>Bacteria</taxon>
        <taxon>Pseudomonadati</taxon>
        <taxon>Pseudomonadota</taxon>
        <taxon>Gammaproteobacteria</taxon>
        <taxon>Cellvibrionales</taxon>
        <taxon>Microbulbiferaceae</taxon>
        <taxon>Microbulbifer</taxon>
    </lineage>
</organism>
<sequence>MNNPSKRARRSGQRLITVALGAALITGIGAATTPSVFAAIGRHASQAENAVQSDQASIKAAYEALNAMGKTLASQQKLAYDIKMVTDVITGKGKKMAVNGTASVRFERPDHLFVDLKTDTMERQFYHDGNQFTVIAKKDGYYGQLPASASTREVLIKTAKDYGIEIPVVDLLEWGTPEARKIDLKKAKRMGETTLDGKAVEHWALHSGGLDWEIWITTGDKRLPMKLITTNNHLPEKPQFTAEVHWRDASSINDTMFSPHLSSDLKPITFNKIQPAPEAGQ</sequence>
<dbReference type="OrthoDB" id="116979at2"/>
<keyword evidence="2" id="KW-1185">Reference proteome</keyword>
<dbReference type="STRING" id="260552.Mag101_08530"/>
<dbReference type="eggNOG" id="COG3900">
    <property type="taxonomic scope" value="Bacteria"/>
</dbReference>
<gene>
    <name evidence="1" type="ORF">Mag101_08530</name>
</gene>